<feature type="non-terminal residue" evidence="2">
    <location>
        <position position="1"/>
    </location>
</feature>
<feature type="compositionally biased region" description="Low complexity" evidence="1">
    <location>
        <begin position="1"/>
        <end position="21"/>
    </location>
</feature>
<evidence type="ECO:0000256" key="1">
    <source>
        <dbReference type="SAM" id="MobiDB-lite"/>
    </source>
</evidence>
<comment type="caution">
    <text evidence="2">The sequence shown here is derived from an EMBL/GenBank/DDBJ whole genome shotgun (WGS) entry which is preliminary data.</text>
</comment>
<dbReference type="EMBL" id="NMUH01012203">
    <property type="protein sequence ID" value="MQM22132.1"/>
    <property type="molecule type" value="Genomic_DNA"/>
</dbReference>
<feature type="region of interest" description="Disordered" evidence="1">
    <location>
        <begin position="1"/>
        <end position="54"/>
    </location>
</feature>
<accession>A0A843XSP7</accession>
<proteinExistence type="predicted"/>
<feature type="region of interest" description="Disordered" evidence="1">
    <location>
        <begin position="65"/>
        <end position="84"/>
    </location>
</feature>
<evidence type="ECO:0000313" key="2">
    <source>
        <dbReference type="EMBL" id="MQM22132.1"/>
    </source>
</evidence>
<protein>
    <submittedName>
        <fullName evidence="2">Uncharacterized protein</fullName>
    </submittedName>
</protein>
<sequence>MRGAQSGSSSGRRLSSGRGFSVASGSGEFTPPHPRVPGSGECTPSPPIVVGPSVSAAPSFLAGASTVPEAEDAVSLQEGEEKELKWPPTFQKAFDKTHKKKGMDQYISNRGREVAESYSQQMTEKYVGEEEQPSLDPEGVIWRLEFSLIDKCIHHTWCS</sequence>
<dbReference type="Proteomes" id="UP000652761">
    <property type="component" value="Unassembled WGS sequence"/>
</dbReference>
<organism evidence="2 3">
    <name type="scientific">Colocasia esculenta</name>
    <name type="common">Wild taro</name>
    <name type="synonym">Arum esculentum</name>
    <dbReference type="NCBI Taxonomy" id="4460"/>
    <lineage>
        <taxon>Eukaryota</taxon>
        <taxon>Viridiplantae</taxon>
        <taxon>Streptophyta</taxon>
        <taxon>Embryophyta</taxon>
        <taxon>Tracheophyta</taxon>
        <taxon>Spermatophyta</taxon>
        <taxon>Magnoliopsida</taxon>
        <taxon>Liliopsida</taxon>
        <taxon>Araceae</taxon>
        <taxon>Aroideae</taxon>
        <taxon>Colocasieae</taxon>
        <taxon>Colocasia</taxon>
    </lineage>
</organism>
<keyword evidence="3" id="KW-1185">Reference proteome</keyword>
<gene>
    <name evidence="2" type="ORF">Taro_055181</name>
</gene>
<evidence type="ECO:0000313" key="3">
    <source>
        <dbReference type="Proteomes" id="UP000652761"/>
    </source>
</evidence>
<name>A0A843XSP7_COLES</name>
<reference evidence="2" key="1">
    <citation type="submission" date="2017-07" db="EMBL/GenBank/DDBJ databases">
        <title>Taro Niue Genome Assembly and Annotation.</title>
        <authorList>
            <person name="Atibalentja N."/>
            <person name="Keating K."/>
            <person name="Fields C.J."/>
        </authorList>
    </citation>
    <scope>NUCLEOTIDE SEQUENCE</scope>
    <source>
        <strain evidence="2">Niue_2</strain>
        <tissue evidence="2">Leaf</tissue>
    </source>
</reference>
<dbReference type="AlphaFoldDB" id="A0A843XSP7"/>